<accession>A0ABT9PKN1</accession>
<feature type="domain" description="5'-Nucleotidase C-terminal" evidence="5">
    <location>
        <begin position="415"/>
        <end position="569"/>
    </location>
</feature>
<dbReference type="RefSeq" id="WP_307635278.1">
    <property type="nucleotide sequence ID" value="NZ_JAUSQL010000001.1"/>
</dbReference>
<evidence type="ECO:0000313" key="7">
    <source>
        <dbReference type="Proteomes" id="UP001230145"/>
    </source>
</evidence>
<organism evidence="6 7">
    <name type="scientific">Trueperella abortisuis</name>
    <dbReference type="NCBI Taxonomy" id="445930"/>
    <lineage>
        <taxon>Bacteria</taxon>
        <taxon>Bacillati</taxon>
        <taxon>Actinomycetota</taxon>
        <taxon>Actinomycetes</taxon>
        <taxon>Actinomycetales</taxon>
        <taxon>Actinomycetaceae</taxon>
        <taxon>Trueperella</taxon>
    </lineage>
</organism>
<dbReference type="PANTHER" id="PTHR11575:SF24">
    <property type="entry name" value="5'-NUCLEOTIDASE"/>
    <property type="match status" value="1"/>
</dbReference>
<dbReference type="SUPFAM" id="SSF69318">
    <property type="entry name" value="Integrin alpha N-terminal domain"/>
    <property type="match status" value="1"/>
</dbReference>
<keyword evidence="1 3" id="KW-0732">Signal</keyword>
<dbReference type="EC" id="3.1.3.5" evidence="6"/>
<dbReference type="InterPro" id="IPR029052">
    <property type="entry name" value="Metallo-depent_PP-like"/>
</dbReference>
<gene>
    <name evidence="6" type="ORF">J2S45_001956</name>
</gene>
<dbReference type="GO" id="GO:0008253">
    <property type="term" value="F:5'-nucleotidase activity"/>
    <property type="evidence" value="ECO:0007669"/>
    <property type="project" value="UniProtKB-EC"/>
</dbReference>
<dbReference type="InterPro" id="IPR004843">
    <property type="entry name" value="Calcineurin-like_PHP"/>
</dbReference>
<feature type="domain" description="Calcineurin-like phosphoesterase" evidence="4">
    <location>
        <begin position="127"/>
        <end position="320"/>
    </location>
</feature>
<dbReference type="InterPro" id="IPR008334">
    <property type="entry name" value="5'-Nucleotdase_C"/>
</dbReference>
<dbReference type="InterPro" id="IPR006179">
    <property type="entry name" value="5_nucleotidase/apyrase"/>
</dbReference>
<dbReference type="SUPFAM" id="SSF55816">
    <property type="entry name" value="5'-nucleotidase (syn. UDP-sugar hydrolase), C-terminal domain"/>
    <property type="match status" value="1"/>
</dbReference>
<feature type="chain" id="PRO_5046627929" evidence="3">
    <location>
        <begin position="27"/>
        <end position="959"/>
    </location>
</feature>
<dbReference type="InterPro" id="IPR028994">
    <property type="entry name" value="Integrin_alpha_N"/>
</dbReference>
<evidence type="ECO:0000313" key="6">
    <source>
        <dbReference type="EMBL" id="MDP9833277.1"/>
    </source>
</evidence>
<feature type="region of interest" description="Disordered" evidence="2">
    <location>
        <begin position="29"/>
        <end position="113"/>
    </location>
</feature>
<dbReference type="PANTHER" id="PTHR11575">
    <property type="entry name" value="5'-NUCLEOTIDASE-RELATED"/>
    <property type="match status" value="1"/>
</dbReference>
<protein>
    <submittedName>
        <fullName evidence="6">5'-nucleotidase</fullName>
        <ecNumber evidence="6">3.1.3.5</ecNumber>
    </submittedName>
</protein>
<reference evidence="6 7" key="1">
    <citation type="submission" date="2023-07" db="EMBL/GenBank/DDBJ databases">
        <title>Sequencing the genomes of 1000 actinobacteria strains.</title>
        <authorList>
            <person name="Klenk H.-P."/>
        </authorList>
    </citation>
    <scope>NUCLEOTIDE SEQUENCE [LARGE SCALE GENOMIC DNA]</scope>
    <source>
        <strain evidence="6 7">DSM 19515</strain>
    </source>
</reference>
<dbReference type="EMBL" id="JAUSQL010000001">
    <property type="protein sequence ID" value="MDP9833277.1"/>
    <property type="molecule type" value="Genomic_DNA"/>
</dbReference>
<keyword evidence="6" id="KW-0378">Hydrolase</keyword>
<evidence type="ECO:0000259" key="4">
    <source>
        <dbReference type="Pfam" id="PF00149"/>
    </source>
</evidence>
<feature type="compositionally biased region" description="Low complexity" evidence="2">
    <location>
        <begin position="101"/>
        <end position="113"/>
    </location>
</feature>
<sequence>MSKTNRSSLRSVSLATAIMLGTAALAVPAAAVPEDTSSSSVVDVAESEAPAGSEGSAAAGESEAAGSEATPTAGESEAAGSEAAPAASESADTDGGTEGSGAAPDGAQGTAAAEATGAADGAVVIDFGVISDFHGAIKTAPAMAKMLDDRRANAENFDFLAVGDSVGGSTFESAIAKDVPTLEVLNAMGLTTSSVGNHEFDQGYSDLRDRILGLAKFTYLGANVEGAKEIADPGYVVRTYGGVKVAFIGTVTAETPSLTSASAIEGLTFKDPVQVTNEIAKKIKADGTADAVVALMHDGISKVETLGPDVDLAFGGHTHVAGEAKTASGAAVCQPGASGSTVSFATLSVSPDGVSSSCANEAVPVQSSKEGAPQVPVNAEIKALVDKKLAESDKLGAEELFRIDGVANRGTDKRSGDEGANRGTESSAGNLIAQAFYEYSRTLAKPADFGVMNSGGIRADYDPNGDGVVTFKESFSVQPFGNSYGTRVIHASDLYELLEQQWKPGSSRPILRLGLSDNVKYVYDPAADYGSHILAVYLDGKLLAKDDRELTVASSSFLLDAGDDFTAFANAGNPVVDTGIIDHAAFNEVAKVWAADGAVKPDYTQRSFGYTGPRTFAPGETVTAELSSLAMTSTEPLPTKVEVALNGTEVATATIDTTVVPQLDETGKASVSFVVPEDAVAGDGVLMISTDDSSTVDLPISVRAAGSTVPTPASNIYGEATGDKLADIWGLNGAGELYFYQGGQTLKTMGLLASGFEATNIVKVNDLNGDKRSDFLVTTADGAMFVYASTGNGHLKEGARVGHGWNGMDLVSYAGKVGGVDSIVARQSATGELYRYTVTSAGVTSAGKVGHGWAAITNIVSVGNTAGSADWDILATTADGKLISYETMASGVLRTVGPKGHGWADFTQVFVPGDLTGDGAHDLVGVRDGVMYLYENTGNGWFAKPSQIGHGWHAMTIVR</sequence>
<evidence type="ECO:0000256" key="3">
    <source>
        <dbReference type="SAM" id="SignalP"/>
    </source>
</evidence>
<dbReference type="Pfam" id="PF02872">
    <property type="entry name" value="5_nucleotid_C"/>
    <property type="match status" value="1"/>
</dbReference>
<evidence type="ECO:0000256" key="1">
    <source>
        <dbReference type="ARBA" id="ARBA00022729"/>
    </source>
</evidence>
<feature type="signal peptide" evidence="3">
    <location>
        <begin position="1"/>
        <end position="26"/>
    </location>
</feature>
<dbReference type="Proteomes" id="UP001230145">
    <property type="component" value="Unassembled WGS sequence"/>
</dbReference>
<evidence type="ECO:0000256" key="2">
    <source>
        <dbReference type="SAM" id="MobiDB-lite"/>
    </source>
</evidence>
<keyword evidence="7" id="KW-1185">Reference proteome</keyword>
<dbReference type="Gene3D" id="3.90.780.10">
    <property type="entry name" value="5'-Nucleotidase, C-terminal domain"/>
    <property type="match status" value="1"/>
</dbReference>
<dbReference type="SUPFAM" id="SSF56300">
    <property type="entry name" value="Metallo-dependent phosphatases"/>
    <property type="match status" value="1"/>
</dbReference>
<proteinExistence type="predicted"/>
<evidence type="ECO:0000259" key="5">
    <source>
        <dbReference type="Pfam" id="PF02872"/>
    </source>
</evidence>
<dbReference type="Pfam" id="PF00149">
    <property type="entry name" value="Metallophos"/>
    <property type="match status" value="1"/>
</dbReference>
<name>A0ABT9PKN1_9ACTO</name>
<comment type="caution">
    <text evidence="6">The sequence shown here is derived from an EMBL/GenBank/DDBJ whole genome shotgun (WGS) entry which is preliminary data.</text>
</comment>
<dbReference type="Gene3D" id="3.60.21.10">
    <property type="match status" value="1"/>
</dbReference>
<dbReference type="InterPro" id="IPR036907">
    <property type="entry name" value="5'-Nucleotdase_C_sf"/>
</dbReference>
<feature type="compositionally biased region" description="Low complexity" evidence="2">
    <location>
        <begin position="29"/>
        <end position="90"/>
    </location>
</feature>